<proteinExistence type="inferred from homology"/>
<name>A0A1G2U5L3_9BACT</name>
<dbReference type="AlphaFoldDB" id="A0A1G2U5L3"/>
<dbReference type="GO" id="GO:0003735">
    <property type="term" value="F:structural constituent of ribosome"/>
    <property type="evidence" value="ECO:0007669"/>
    <property type="project" value="InterPro"/>
</dbReference>
<dbReference type="InterPro" id="IPR000589">
    <property type="entry name" value="Ribosomal_uS15"/>
</dbReference>
<keyword evidence="4" id="KW-0694">RNA-binding</keyword>
<dbReference type="SUPFAM" id="SSF47060">
    <property type="entry name" value="S15/NS1 RNA-binding domain"/>
    <property type="match status" value="1"/>
</dbReference>
<dbReference type="Gene3D" id="1.10.287.10">
    <property type="entry name" value="S15/NS1, RNA-binding"/>
    <property type="match status" value="1"/>
</dbReference>
<sequence>MLTKTKKQRIIKGVKKHETDTGSAEVQIGLLTRRIEELTSHLKKHKKDNHSRRGLLAMVSDRQKQMNYLQKRSPKRFNSLMKKLSLKKRA</sequence>
<protein>
    <recommendedName>
        <fullName evidence="4">Small ribosomal subunit protein uS15</fullName>
    </recommendedName>
</protein>
<comment type="caution">
    <text evidence="6">The sequence shown here is derived from an EMBL/GenBank/DDBJ whole genome shotgun (WGS) entry which is preliminary data.</text>
</comment>
<dbReference type="InterPro" id="IPR005290">
    <property type="entry name" value="Ribosomal_uS15_bac-type"/>
</dbReference>
<dbReference type="GO" id="GO:0022627">
    <property type="term" value="C:cytosolic small ribosomal subunit"/>
    <property type="evidence" value="ECO:0007669"/>
    <property type="project" value="TreeGrafter"/>
</dbReference>
<dbReference type="PANTHER" id="PTHR23321">
    <property type="entry name" value="RIBOSOMAL PROTEIN S15, BACTERIAL AND ORGANELLAR"/>
    <property type="match status" value="1"/>
</dbReference>
<gene>
    <name evidence="4" type="primary">rpsO</name>
    <name evidence="6" type="ORF">A3B14_03835</name>
</gene>
<dbReference type="NCBIfam" id="TIGR00952">
    <property type="entry name" value="S15_bact"/>
    <property type="match status" value="1"/>
</dbReference>
<dbReference type="FunFam" id="1.10.287.10:FF:000002">
    <property type="entry name" value="30S ribosomal protein S15"/>
    <property type="match status" value="1"/>
</dbReference>
<dbReference type="Gene3D" id="6.10.250.3130">
    <property type="match status" value="1"/>
</dbReference>
<evidence type="ECO:0000256" key="1">
    <source>
        <dbReference type="ARBA" id="ARBA00022980"/>
    </source>
</evidence>
<comment type="subunit">
    <text evidence="3 4">Part of the 30S ribosomal subunit. Forms a bridge to the 50S subunit in the 70S ribosome, contacting the 23S rRNA.</text>
</comment>
<comment type="function">
    <text evidence="4">Forms an intersubunit bridge (bridge B4) with the 23S rRNA of the 50S subunit in the ribosome.</text>
</comment>
<organism evidence="6 7">
    <name type="scientific">Candidatus Zambryskibacteria bacterium RIFCSPLOWO2_01_FULL_45_21</name>
    <dbReference type="NCBI Taxonomy" id="1802761"/>
    <lineage>
        <taxon>Bacteria</taxon>
        <taxon>Candidatus Zambryskiibacteriota</taxon>
    </lineage>
</organism>
<keyword evidence="2 4" id="KW-0687">Ribonucleoprotein</keyword>
<dbReference type="GO" id="GO:0006412">
    <property type="term" value="P:translation"/>
    <property type="evidence" value="ECO:0007669"/>
    <property type="project" value="UniProtKB-UniRule"/>
</dbReference>
<dbReference type="SMART" id="SM01387">
    <property type="entry name" value="Ribosomal_S15"/>
    <property type="match status" value="1"/>
</dbReference>
<evidence type="ECO:0000256" key="3">
    <source>
        <dbReference type="ARBA" id="ARBA00064542"/>
    </source>
</evidence>
<dbReference type="EMBL" id="MHWE01000003">
    <property type="protein sequence ID" value="OHB04757.1"/>
    <property type="molecule type" value="Genomic_DNA"/>
</dbReference>
<dbReference type="Pfam" id="PF00312">
    <property type="entry name" value="Ribosomal_S15"/>
    <property type="match status" value="1"/>
</dbReference>
<comment type="function">
    <text evidence="4">One of the primary rRNA binding proteins, it binds directly to 16S rRNA where it helps nucleate assembly of the platform of the 30S subunit by binding and bridging several RNA helices of the 16S rRNA.</text>
</comment>
<evidence type="ECO:0000313" key="7">
    <source>
        <dbReference type="Proteomes" id="UP000176800"/>
    </source>
</evidence>
<dbReference type="CDD" id="cd00353">
    <property type="entry name" value="Ribosomal_S15p_S13e"/>
    <property type="match status" value="1"/>
</dbReference>
<keyword evidence="4" id="KW-0699">rRNA-binding</keyword>
<evidence type="ECO:0000256" key="5">
    <source>
        <dbReference type="RuleBase" id="RU003919"/>
    </source>
</evidence>
<reference evidence="6 7" key="1">
    <citation type="journal article" date="2016" name="Nat. Commun.">
        <title>Thousands of microbial genomes shed light on interconnected biogeochemical processes in an aquifer system.</title>
        <authorList>
            <person name="Anantharaman K."/>
            <person name="Brown C.T."/>
            <person name="Hug L.A."/>
            <person name="Sharon I."/>
            <person name="Castelle C.J."/>
            <person name="Probst A.J."/>
            <person name="Thomas B.C."/>
            <person name="Singh A."/>
            <person name="Wilkins M.J."/>
            <person name="Karaoz U."/>
            <person name="Brodie E.L."/>
            <person name="Williams K.H."/>
            <person name="Hubbard S.S."/>
            <person name="Banfield J.F."/>
        </authorList>
    </citation>
    <scope>NUCLEOTIDE SEQUENCE [LARGE SCALE GENOMIC DNA]</scope>
</reference>
<dbReference type="HAMAP" id="MF_01343_B">
    <property type="entry name" value="Ribosomal_uS15_B"/>
    <property type="match status" value="1"/>
</dbReference>
<comment type="similarity">
    <text evidence="4 5">Belongs to the universal ribosomal protein uS15 family.</text>
</comment>
<dbReference type="Proteomes" id="UP000176800">
    <property type="component" value="Unassembled WGS sequence"/>
</dbReference>
<evidence type="ECO:0000256" key="4">
    <source>
        <dbReference type="HAMAP-Rule" id="MF_01343"/>
    </source>
</evidence>
<dbReference type="InterPro" id="IPR009068">
    <property type="entry name" value="uS15_NS1_RNA-bd_sf"/>
</dbReference>
<dbReference type="PANTHER" id="PTHR23321:SF26">
    <property type="entry name" value="SMALL RIBOSOMAL SUBUNIT PROTEIN US15M"/>
    <property type="match status" value="1"/>
</dbReference>
<evidence type="ECO:0000256" key="2">
    <source>
        <dbReference type="ARBA" id="ARBA00023274"/>
    </source>
</evidence>
<evidence type="ECO:0000313" key="6">
    <source>
        <dbReference type="EMBL" id="OHB04757.1"/>
    </source>
</evidence>
<keyword evidence="1 4" id="KW-0689">Ribosomal protein</keyword>
<dbReference type="GO" id="GO:0019843">
    <property type="term" value="F:rRNA binding"/>
    <property type="evidence" value="ECO:0007669"/>
    <property type="project" value="UniProtKB-UniRule"/>
</dbReference>
<accession>A0A1G2U5L3</accession>